<protein>
    <submittedName>
        <fullName evidence="1">Uncharacterized protein</fullName>
    </submittedName>
</protein>
<dbReference type="AlphaFoldDB" id="A0A8C8Z1G4"/>
<dbReference type="Proteomes" id="UP000694414">
    <property type="component" value="Unplaced"/>
</dbReference>
<organism evidence="1 2">
    <name type="scientific">Prolemur simus</name>
    <name type="common">Greater bamboo lemur</name>
    <name type="synonym">Hapalemur simus</name>
    <dbReference type="NCBI Taxonomy" id="1328070"/>
    <lineage>
        <taxon>Eukaryota</taxon>
        <taxon>Metazoa</taxon>
        <taxon>Chordata</taxon>
        <taxon>Craniata</taxon>
        <taxon>Vertebrata</taxon>
        <taxon>Euteleostomi</taxon>
        <taxon>Mammalia</taxon>
        <taxon>Eutheria</taxon>
        <taxon>Euarchontoglires</taxon>
        <taxon>Primates</taxon>
        <taxon>Strepsirrhini</taxon>
        <taxon>Lemuriformes</taxon>
        <taxon>Lemuridae</taxon>
        <taxon>Prolemur</taxon>
    </lineage>
</organism>
<dbReference type="Ensembl" id="ENSPSMT00000012267.1">
    <property type="protein sequence ID" value="ENSPSMP00000010499.1"/>
    <property type="gene ID" value="ENSPSMG00000007602.1"/>
</dbReference>
<name>A0A8C8Z1G4_PROSS</name>
<accession>A0A8C8Z1G4</accession>
<sequence>FLGCGFSCSFMKQHSCFCPCLFCCQQIEVTSSVHLSTYSGQSINSFVANVMKADPCKSLEGHMSTDCQLWRVM</sequence>
<reference evidence="1" key="2">
    <citation type="submission" date="2025-09" db="UniProtKB">
        <authorList>
            <consortium name="Ensembl"/>
        </authorList>
    </citation>
    <scope>IDENTIFICATION</scope>
</reference>
<evidence type="ECO:0000313" key="2">
    <source>
        <dbReference type="Proteomes" id="UP000694414"/>
    </source>
</evidence>
<keyword evidence="2" id="KW-1185">Reference proteome</keyword>
<proteinExistence type="predicted"/>
<evidence type="ECO:0000313" key="1">
    <source>
        <dbReference type="Ensembl" id="ENSPSMP00000010499.1"/>
    </source>
</evidence>
<reference evidence="1" key="1">
    <citation type="submission" date="2025-08" db="UniProtKB">
        <authorList>
            <consortium name="Ensembl"/>
        </authorList>
    </citation>
    <scope>IDENTIFICATION</scope>
</reference>